<evidence type="ECO:0000256" key="2">
    <source>
        <dbReference type="ARBA" id="ARBA00004123"/>
    </source>
</evidence>
<dbReference type="Pfam" id="PF00091">
    <property type="entry name" value="Tubulin"/>
    <property type="match status" value="1"/>
</dbReference>
<dbReference type="Gene3D" id="3.40.50.1440">
    <property type="entry name" value="Tubulin/FtsZ, GTPase domain"/>
    <property type="match status" value="1"/>
</dbReference>
<dbReference type="SMART" id="SM00864">
    <property type="entry name" value="Tubulin"/>
    <property type="match status" value="1"/>
</dbReference>
<dbReference type="SUPFAM" id="SSF55307">
    <property type="entry name" value="Tubulin C-terminal domain-like"/>
    <property type="match status" value="1"/>
</dbReference>
<evidence type="ECO:0000256" key="7">
    <source>
        <dbReference type="ARBA" id="ARBA00022741"/>
    </source>
</evidence>
<comment type="subcellular location">
    <subcellularLocation>
        <location evidence="3">Cell projection</location>
        <location evidence="3">Cilium</location>
    </subcellularLocation>
    <subcellularLocation>
        <location evidence="1">Cytoplasm</location>
        <location evidence="1">Cytoskeleton</location>
        <location evidence="1">Microtubule organizing center</location>
        <location evidence="1">Centrosome</location>
        <location evidence="1">Centriole</location>
    </subcellularLocation>
    <subcellularLocation>
        <location evidence="2">Nucleus</location>
    </subcellularLocation>
</comment>
<dbReference type="GO" id="GO:0005200">
    <property type="term" value="F:structural constituent of cytoskeleton"/>
    <property type="evidence" value="ECO:0007669"/>
    <property type="project" value="InterPro"/>
</dbReference>
<feature type="compositionally biased region" description="Basic and acidic residues" evidence="14">
    <location>
        <begin position="267"/>
        <end position="276"/>
    </location>
</feature>
<evidence type="ECO:0000256" key="11">
    <source>
        <dbReference type="ARBA" id="ARBA00023273"/>
    </source>
</evidence>
<evidence type="ECO:0000256" key="5">
    <source>
        <dbReference type="ARBA" id="ARBA00014184"/>
    </source>
</evidence>
<dbReference type="PANTHER" id="PTHR11588">
    <property type="entry name" value="TUBULIN"/>
    <property type="match status" value="1"/>
</dbReference>
<dbReference type="InterPro" id="IPR036525">
    <property type="entry name" value="Tubulin/FtsZ_GTPase_sf"/>
</dbReference>
<evidence type="ECO:0000256" key="14">
    <source>
        <dbReference type="SAM" id="MobiDB-lite"/>
    </source>
</evidence>
<name>A0A7S0YA75_9CHLO</name>
<organism evidence="16">
    <name type="scientific">Polytomella parva</name>
    <dbReference type="NCBI Taxonomy" id="51329"/>
    <lineage>
        <taxon>Eukaryota</taxon>
        <taxon>Viridiplantae</taxon>
        <taxon>Chlorophyta</taxon>
        <taxon>core chlorophytes</taxon>
        <taxon>Chlorophyceae</taxon>
        <taxon>CS clade</taxon>
        <taxon>Chlamydomonadales</taxon>
        <taxon>Chlamydomonadaceae</taxon>
        <taxon>Polytomella</taxon>
    </lineage>
</organism>
<dbReference type="CDD" id="cd02189">
    <property type="entry name" value="delta_zeta_tubulin-like"/>
    <property type="match status" value="1"/>
</dbReference>
<keyword evidence="7" id="KW-0547">Nucleotide-binding</keyword>
<feature type="compositionally biased region" description="Pro residues" evidence="14">
    <location>
        <begin position="423"/>
        <end position="441"/>
    </location>
</feature>
<evidence type="ECO:0000256" key="10">
    <source>
        <dbReference type="ARBA" id="ARBA00023242"/>
    </source>
</evidence>
<dbReference type="PRINTS" id="PR01224">
    <property type="entry name" value="DELTATUBULIN"/>
</dbReference>
<evidence type="ECO:0000256" key="4">
    <source>
        <dbReference type="ARBA" id="ARBA00009636"/>
    </source>
</evidence>
<keyword evidence="6" id="KW-0493">Microtubule</keyword>
<evidence type="ECO:0000313" key="16">
    <source>
        <dbReference type="EMBL" id="CAD8765400.1"/>
    </source>
</evidence>
<dbReference type="InterPro" id="IPR017975">
    <property type="entry name" value="Tubulin_CS"/>
</dbReference>
<dbReference type="SUPFAM" id="SSF52490">
    <property type="entry name" value="Tubulin nucleotide-binding domain-like"/>
    <property type="match status" value="1"/>
</dbReference>
<proteinExistence type="inferred from homology"/>
<evidence type="ECO:0000256" key="6">
    <source>
        <dbReference type="ARBA" id="ARBA00022701"/>
    </source>
</evidence>
<dbReference type="GO" id="GO:0005525">
    <property type="term" value="F:GTP binding"/>
    <property type="evidence" value="ECO:0007669"/>
    <property type="project" value="UniProtKB-KW"/>
</dbReference>
<evidence type="ECO:0000256" key="9">
    <source>
        <dbReference type="ARBA" id="ARBA00023134"/>
    </source>
</evidence>
<evidence type="ECO:0000256" key="8">
    <source>
        <dbReference type="ARBA" id="ARBA00022794"/>
    </source>
</evidence>
<comment type="similarity">
    <text evidence="4">Belongs to the tubulin family.</text>
</comment>
<evidence type="ECO:0000256" key="12">
    <source>
        <dbReference type="ARBA" id="ARBA00030594"/>
    </source>
</evidence>
<dbReference type="InterPro" id="IPR023123">
    <property type="entry name" value="Tubulin_C"/>
</dbReference>
<feature type="region of interest" description="Disordered" evidence="14">
    <location>
        <begin position="414"/>
        <end position="442"/>
    </location>
</feature>
<gene>
    <name evidence="16" type="ORF">PPAR00522_LOCUS1787</name>
</gene>
<feature type="region of interest" description="Disordered" evidence="14">
    <location>
        <begin position="303"/>
        <end position="327"/>
    </location>
</feature>
<protein>
    <recommendedName>
        <fullName evidence="5">Tubulin delta chain</fullName>
    </recommendedName>
    <alternativeName>
        <fullName evidence="12">Delta-tubulin</fullName>
    </alternativeName>
</protein>
<dbReference type="InterPro" id="IPR000217">
    <property type="entry name" value="Tubulin"/>
</dbReference>
<dbReference type="GO" id="GO:0007017">
    <property type="term" value="P:microtubule-based process"/>
    <property type="evidence" value="ECO:0007669"/>
    <property type="project" value="InterPro"/>
</dbReference>
<dbReference type="PRINTS" id="PR01161">
    <property type="entry name" value="TUBULIN"/>
</dbReference>
<keyword evidence="9" id="KW-0342">GTP-binding</keyword>
<dbReference type="InterPro" id="IPR008280">
    <property type="entry name" value="Tub_FtsZ_C"/>
</dbReference>
<evidence type="ECO:0000256" key="13">
    <source>
        <dbReference type="ARBA" id="ARBA00046149"/>
    </source>
</evidence>
<keyword evidence="8" id="KW-0970">Cilium biogenesis/degradation</keyword>
<keyword evidence="11" id="KW-0966">Cell projection</keyword>
<dbReference type="GO" id="GO:0005814">
    <property type="term" value="C:centriole"/>
    <property type="evidence" value="ECO:0007669"/>
    <property type="project" value="UniProtKB-SubCell"/>
</dbReference>
<reference evidence="16" key="1">
    <citation type="submission" date="2021-01" db="EMBL/GenBank/DDBJ databases">
        <authorList>
            <person name="Corre E."/>
            <person name="Pelletier E."/>
            <person name="Niang G."/>
            <person name="Scheremetjew M."/>
            <person name="Finn R."/>
            <person name="Kale V."/>
            <person name="Holt S."/>
            <person name="Cochrane G."/>
            <person name="Meng A."/>
            <person name="Brown T."/>
            <person name="Cohen L."/>
        </authorList>
    </citation>
    <scope>NUCLEOTIDE SEQUENCE</scope>
    <source>
        <strain evidence="16">SAG 63-3</strain>
    </source>
</reference>
<dbReference type="GO" id="GO:0005929">
    <property type="term" value="C:cilium"/>
    <property type="evidence" value="ECO:0007669"/>
    <property type="project" value="UniProtKB-SubCell"/>
</dbReference>
<evidence type="ECO:0000256" key="1">
    <source>
        <dbReference type="ARBA" id="ARBA00004114"/>
    </source>
</evidence>
<evidence type="ECO:0000259" key="15">
    <source>
        <dbReference type="SMART" id="SM00864"/>
    </source>
</evidence>
<dbReference type="InterPro" id="IPR002967">
    <property type="entry name" value="Delta_tubulin"/>
</dbReference>
<feature type="compositionally biased region" description="Low complexity" evidence="14">
    <location>
        <begin position="303"/>
        <end position="321"/>
    </location>
</feature>
<dbReference type="AlphaFoldDB" id="A0A7S0YA75"/>
<comment type="function">
    <text evidence="13">Acts as a positive regulator of hedgehog signaling and regulates ciliary function.</text>
</comment>
<keyword evidence="10" id="KW-0539">Nucleus</keyword>
<dbReference type="Gene3D" id="1.10.287.600">
    <property type="entry name" value="Helix hairpin bin"/>
    <property type="match status" value="1"/>
</dbReference>
<evidence type="ECO:0000256" key="3">
    <source>
        <dbReference type="ARBA" id="ARBA00004138"/>
    </source>
</evidence>
<sequence length="565" mass="61255">MPLVTIQLGQCGNQLGSSFFHTLGEELSSNDYGTQVVSEFFRPNPAVTSSADVSSRNRPLLARALLVDMEPKVVDAAYSSTSLPSCSPEPSHPAWWWSYARANRLCQQGGSGNNWSLGFHGFGPSMETPLLDLVRKEVEHCDSLSGFLLIQSAAGGTGAGFGTFAAQAIRDTFPEAHMLSCCVWPYDTGEVVVQPYNTLLTMAGLTTATDGVILLENEGLHRMCQKVYDVASPSFSNLNLAAARSLAALLLPSRTREVCGCGGGRGSGEREGRGSGRDVAGGEASVNKVSRRLIDLHLHRHSPSYTSSPFSPSSDGPSSSSYGTAPPLTNLGDMVEHLCAHPAMRLLTMRTAPQVAPQNVQYTSFAWPAILKRMRQMALTGSVVESGMDWTAETDSRNCRLSYNPLQRSTAMPPYTEFCRHPSSPPPPPLPPPPPPPPPPRNVSLADWLVLRGSDAERVDVSDLADPKLHDRFVVDPLKVSYSGLPYGGCTMHTAMISNDQGCVRPMERMQGMARAMLASHAFVHQYERYGMDDQELRESFDSVEETLERYRLLSPGGGSGRGTY</sequence>
<feature type="region of interest" description="Disordered" evidence="14">
    <location>
        <begin position="260"/>
        <end position="283"/>
    </location>
</feature>
<accession>A0A7S0YA75</accession>
<dbReference type="GO" id="GO:0030030">
    <property type="term" value="P:cell projection organization"/>
    <property type="evidence" value="ECO:0007669"/>
    <property type="project" value="UniProtKB-KW"/>
</dbReference>
<dbReference type="GO" id="GO:0005874">
    <property type="term" value="C:microtubule"/>
    <property type="evidence" value="ECO:0007669"/>
    <property type="project" value="UniProtKB-KW"/>
</dbReference>
<feature type="domain" description="Tubulin/FtsZ GTPase" evidence="15">
    <location>
        <begin position="47"/>
        <end position="255"/>
    </location>
</feature>
<dbReference type="GO" id="GO:0005634">
    <property type="term" value="C:nucleus"/>
    <property type="evidence" value="ECO:0007669"/>
    <property type="project" value="UniProtKB-SubCell"/>
</dbReference>
<dbReference type="InterPro" id="IPR003008">
    <property type="entry name" value="Tubulin_FtsZ_GTPase"/>
</dbReference>
<dbReference type="EMBL" id="HBFM01003123">
    <property type="protein sequence ID" value="CAD8765400.1"/>
    <property type="molecule type" value="Transcribed_RNA"/>
</dbReference>
<dbReference type="PROSITE" id="PS00227">
    <property type="entry name" value="TUBULIN"/>
    <property type="match status" value="1"/>
</dbReference>